<gene>
    <name evidence="1" type="ORF">O181_028908</name>
</gene>
<dbReference type="EMBL" id="AVOT02009959">
    <property type="protein sequence ID" value="MBW0489193.1"/>
    <property type="molecule type" value="Genomic_DNA"/>
</dbReference>
<reference evidence="1" key="1">
    <citation type="submission" date="2021-03" db="EMBL/GenBank/DDBJ databases">
        <title>Draft genome sequence of rust myrtle Austropuccinia psidii MF-1, a brazilian biotype.</title>
        <authorList>
            <person name="Quecine M.C."/>
            <person name="Pachon D.M.R."/>
            <person name="Bonatelli M.L."/>
            <person name="Correr F.H."/>
            <person name="Franceschini L.M."/>
            <person name="Leite T.F."/>
            <person name="Margarido G.R.A."/>
            <person name="Almeida C.A."/>
            <person name="Ferrarezi J.A."/>
            <person name="Labate C.A."/>
        </authorList>
    </citation>
    <scope>NUCLEOTIDE SEQUENCE</scope>
    <source>
        <strain evidence="1">MF-1</strain>
    </source>
</reference>
<dbReference type="AlphaFoldDB" id="A0A9Q3CUS2"/>
<accession>A0A9Q3CUS2</accession>
<protein>
    <submittedName>
        <fullName evidence="1">Uncharacterized protein</fullName>
    </submittedName>
</protein>
<comment type="caution">
    <text evidence="1">The sequence shown here is derived from an EMBL/GenBank/DDBJ whole genome shotgun (WGS) entry which is preliminary data.</text>
</comment>
<keyword evidence="2" id="KW-1185">Reference proteome</keyword>
<dbReference type="Proteomes" id="UP000765509">
    <property type="component" value="Unassembled WGS sequence"/>
</dbReference>
<evidence type="ECO:0000313" key="2">
    <source>
        <dbReference type="Proteomes" id="UP000765509"/>
    </source>
</evidence>
<sequence>MVQSLLYPSNPIKKFWANFMFESISLVSYNVISPKPYVAPATNSDDPLGIKQRASEYLASSLSKYKQFPTQLSIESGGADKETSTNLHKNLEDLMDTVIHLMIMYNMVRAHTKVKSME</sequence>
<dbReference type="OrthoDB" id="3162621at2759"/>
<name>A0A9Q3CUS2_9BASI</name>
<organism evidence="1 2">
    <name type="scientific">Austropuccinia psidii MF-1</name>
    <dbReference type="NCBI Taxonomy" id="1389203"/>
    <lineage>
        <taxon>Eukaryota</taxon>
        <taxon>Fungi</taxon>
        <taxon>Dikarya</taxon>
        <taxon>Basidiomycota</taxon>
        <taxon>Pucciniomycotina</taxon>
        <taxon>Pucciniomycetes</taxon>
        <taxon>Pucciniales</taxon>
        <taxon>Sphaerophragmiaceae</taxon>
        <taxon>Austropuccinia</taxon>
    </lineage>
</organism>
<proteinExistence type="predicted"/>
<evidence type="ECO:0000313" key="1">
    <source>
        <dbReference type="EMBL" id="MBW0489193.1"/>
    </source>
</evidence>